<dbReference type="Pfam" id="PF02311">
    <property type="entry name" value="AraC_binding"/>
    <property type="match status" value="1"/>
</dbReference>
<dbReference type="EMBL" id="JAPNUD010000283">
    <property type="protein sequence ID" value="MDA0647355.1"/>
    <property type="molecule type" value="Genomic_DNA"/>
</dbReference>
<organism evidence="5 6">
    <name type="scientific">Nonomuraea ferruginea</name>
    <dbReference type="NCBI Taxonomy" id="46174"/>
    <lineage>
        <taxon>Bacteria</taxon>
        <taxon>Bacillati</taxon>
        <taxon>Actinomycetota</taxon>
        <taxon>Actinomycetes</taxon>
        <taxon>Streptosporangiales</taxon>
        <taxon>Streptosporangiaceae</taxon>
        <taxon>Nonomuraea</taxon>
    </lineage>
</organism>
<evidence type="ECO:0000256" key="1">
    <source>
        <dbReference type="ARBA" id="ARBA00023015"/>
    </source>
</evidence>
<reference evidence="5 6" key="1">
    <citation type="submission" date="2022-11" db="EMBL/GenBank/DDBJ databases">
        <title>Nonomuraea corallina sp. nov., a new species of the genus Nonomuraea isolated from sea side sediment in Thai sea.</title>
        <authorList>
            <person name="Ngamcharungchit C."/>
            <person name="Matsumoto A."/>
            <person name="Suriyachadkun C."/>
            <person name="Panbangred W."/>
            <person name="Inahashi Y."/>
            <person name="Intra B."/>
        </authorList>
    </citation>
    <scope>NUCLEOTIDE SEQUENCE [LARGE SCALE GENOMIC DNA]</scope>
    <source>
        <strain evidence="5 6">DSM 43553</strain>
    </source>
</reference>
<evidence type="ECO:0000256" key="3">
    <source>
        <dbReference type="ARBA" id="ARBA00023163"/>
    </source>
</evidence>
<evidence type="ECO:0000313" key="6">
    <source>
        <dbReference type="Proteomes" id="UP001212498"/>
    </source>
</evidence>
<dbReference type="PANTHER" id="PTHR46796:SF2">
    <property type="entry name" value="TRANSCRIPTIONAL REGULATORY PROTEIN"/>
    <property type="match status" value="1"/>
</dbReference>
<dbReference type="InterPro" id="IPR003313">
    <property type="entry name" value="AraC-bd"/>
</dbReference>
<dbReference type="SUPFAM" id="SSF46689">
    <property type="entry name" value="Homeodomain-like"/>
    <property type="match status" value="1"/>
</dbReference>
<evidence type="ECO:0000256" key="2">
    <source>
        <dbReference type="ARBA" id="ARBA00023125"/>
    </source>
</evidence>
<evidence type="ECO:0000313" key="5">
    <source>
        <dbReference type="EMBL" id="MDA0647355.1"/>
    </source>
</evidence>
<dbReference type="InterPro" id="IPR018060">
    <property type="entry name" value="HTH_AraC"/>
</dbReference>
<dbReference type="SUPFAM" id="SSF51215">
    <property type="entry name" value="Regulatory protein AraC"/>
    <property type="match status" value="1"/>
</dbReference>
<dbReference type="RefSeq" id="WP_271280341.1">
    <property type="nucleotide sequence ID" value="NZ_BAABFD010000007.1"/>
</dbReference>
<dbReference type="SMART" id="SM00342">
    <property type="entry name" value="HTH_ARAC"/>
    <property type="match status" value="1"/>
</dbReference>
<dbReference type="Pfam" id="PF12833">
    <property type="entry name" value="HTH_18"/>
    <property type="match status" value="1"/>
</dbReference>
<dbReference type="Gene3D" id="1.10.10.60">
    <property type="entry name" value="Homeodomain-like"/>
    <property type="match status" value="1"/>
</dbReference>
<sequence length="275" mass="29883">MRLEGMPAGHRLRYGPAAEGIERLEASLVGVAFSPHRHDTYAIGVTLAGVQTFRYRGESRHCLPGEWHVLHPDEVHDGAAGTGDGFGYRIFYIDPALVQEALGGAPLPFVADPVIRGRGVPASLAACLAGLDEPLDGFARVEVGVLVAGMLARYGSARYGSARYGRRGPLPMAALARVRELIASDPVVRRPVEEFERVAGLDRWTIARQFRAAYGTSPTRFRTMRQLDLVRRLLLAGTPAREAAVGAGFADQAHMTRMFKRAYGRTPAAWRAALP</sequence>
<dbReference type="InterPro" id="IPR009057">
    <property type="entry name" value="Homeodomain-like_sf"/>
</dbReference>
<comment type="caution">
    <text evidence="5">The sequence shown here is derived from an EMBL/GenBank/DDBJ whole genome shotgun (WGS) entry which is preliminary data.</text>
</comment>
<feature type="domain" description="HTH araC/xylS-type" evidence="4">
    <location>
        <begin position="176"/>
        <end position="273"/>
    </location>
</feature>
<keyword evidence="3" id="KW-0804">Transcription</keyword>
<dbReference type="InterPro" id="IPR037923">
    <property type="entry name" value="HTH-like"/>
</dbReference>
<keyword evidence="2" id="KW-0238">DNA-binding</keyword>
<dbReference type="PROSITE" id="PS01124">
    <property type="entry name" value="HTH_ARAC_FAMILY_2"/>
    <property type="match status" value="1"/>
</dbReference>
<protein>
    <submittedName>
        <fullName evidence="5">AraC family transcriptional regulator</fullName>
    </submittedName>
</protein>
<evidence type="ECO:0000259" key="4">
    <source>
        <dbReference type="PROSITE" id="PS01124"/>
    </source>
</evidence>
<proteinExistence type="predicted"/>
<dbReference type="PANTHER" id="PTHR46796">
    <property type="entry name" value="HTH-TYPE TRANSCRIPTIONAL ACTIVATOR RHAS-RELATED"/>
    <property type="match status" value="1"/>
</dbReference>
<gene>
    <name evidence="5" type="ORF">OUY24_42580</name>
</gene>
<keyword evidence="6" id="KW-1185">Reference proteome</keyword>
<name>A0ABT4TDA2_9ACTN</name>
<accession>A0ABT4TDA2</accession>
<dbReference type="InterPro" id="IPR050204">
    <property type="entry name" value="AraC_XylS_family_regulators"/>
</dbReference>
<dbReference type="Proteomes" id="UP001212498">
    <property type="component" value="Unassembled WGS sequence"/>
</dbReference>
<keyword evidence="1" id="KW-0805">Transcription regulation</keyword>